<dbReference type="Gene3D" id="3.40.50.300">
    <property type="entry name" value="P-loop containing nucleotide triphosphate hydrolases"/>
    <property type="match status" value="1"/>
</dbReference>
<evidence type="ECO:0000256" key="1">
    <source>
        <dbReference type="ARBA" id="ARBA00004370"/>
    </source>
</evidence>
<keyword evidence="4" id="KW-0342">GTP-binding</keyword>
<dbReference type="PANTHER" id="PTHR10465">
    <property type="entry name" value="TRANSMEMBRANE GTPASE FZO1"/>
    <property type="match status" value="1"/>
</dbReference>
<reference evidence="8" key="1">
    <citation type="submission" date="2023-05" db="EMBL/GenBank/DDBJ databases">
        <title>Cataloging the Phylogenetic Diversity of Human Bladder Bacteria.</title>
        <authorList>
            <person name="Du J."/>
        </authorList>
    </citation>
    <scope>NUCLEOTIDE SEQUENCE</scope>
    <source>
        <strain evidence="8">UMB10101</strain>
    </source>
</reference>
<organism evidence="8 9">
    <name type="scientific">Veillonella atypica</name>
    <dbReference type="NCBI Taxonomy" id="39777"/>
    <lineage>
        <taxon>Bacteria</taxon>
        <taxon>Bacillati</taxon>
        <taxon>Bacillota</taxon>
        <taxon>Negativicutes</taxon>
        <taxon>Veillonellales</taxon>
        <taxon>Veillonellaceae</taxon>
        <taxon>Veillonella</taxon>
    </lineage>
</organism>
<evidence type="ECO:0000256" key="5">
    <source>
        <dbReference type="ARBA" id="ARBA00023136"/>
    </source>
</evidence>
<dbReference type="GO" id="GO:0005525">
    <property type="term" value="F:GTP binding"/>
    <property type="evidence" value="ECO:0007669"/>
    <property type="project" value="UniProtKB-KW"/>
</dbReference>
<comment type="subcellular location">
    <subcellularLocation>
        <location evidence="1">Membrane</location>
    </subcellularLocation>
</comment>
<sequence>MSILYDEIASYIIRDLKCYSSYYDENTFNEFKSIFESLPVKIENSRKENRALKIGIVGEVKAGKSSFLNSLLFSGNDILPKASTPMTAALTKLSYAEKPSARIVFYSKKEWQFVDDMARSYDKRVAELCEEFRQKRNKLNRSSKIKDALKIRNHNNLTDEEILPLIKDNISDKLISCNELRNLYLKSTENLDNYLGQKVTISLEDINQNLNDYIGAEGKFTAIVKHVEIKINNPILLDFEVVDTPGLNDPILSRSEATKKFLGECDVVFLLSYTGQFLKQEDISFMCNTIPREGIKEVVIVGSKYDSGLLDDNKSNSLKTARNNTIRSYNNQAKNNLERVLNKGSLYTNSIQRLYDSLPPIYISSLLYSAAIRKKRGLSYTDEQNLIISNLKKRFDDFVDSKEILVKLSGIKDIQDNKLNILKLSKNTIIEEKNKNILDSNKLNLLECLDDILNQATLNKNILEKSDKVALDKKKDTILNNLNAMRREISSVIYSTASDVHNSLVNLSTEIDSLVNKHNKFSVEEKTKTENYIKKSGLFGWVKKTEEREIYHYEVSTSEVADNINNYIVSCKTLANDILKKAIDRDELKIKLKNVILSGFDTTEDNFDENEILTPLNRLLKDIQIVQLKIDTEFYKNKVFEEFPNGLAMDSDIHKLKIHQSLILGQVSTYLKNEIDKYDENSQNDLKTLAHTFVERLESKLQDNIKKIESQIENKTEALENYKVLINNISRYKMEIKDMEL</sequence>
<keyword evidence="2" id="KW-0547">Nucleotide-binding</keyword>
<dbReference type="Pfam" id="PF00350">
    <property type="entry name" value="Dynamin_N"/>
    <property type="match status" value="1"/>
</dbReference>
<dbReference type="Proteomes" id="UP001236274">
    <property type="component" value="Unassembled WGS sequence"/>
</dbReference>
<feature type="coiled-coil region" evidence="6">
    <location>
        <begin position="694"/>
        <end position="725"/>
    </location>
</feature>
<comment type="caution">
    <text evidence="8">The sequence shown here is derived from an EMBL/GenBank/DDBJ whole genome shotgun (WGS) entry which is preliminary data.</text>
</comment>
<dbReference type="AlphaFoldDB" id="A0AAJ1Q9T1"/>
<dbReference type="PANTHER" id="PTHR10465:SF0">
    <property type="entry name" value="SARCALUMENIN"/>
    <property type="match status" value="1"/>
</dbReference>
<evidence type="ECO:0000256" key="6">
    <source>
        <dbReference type="SAM" id="Coils"/>
    </source>
</evidence>
<keyword evidence="5" id="KW-0472">Membrane</keyword>
<keyword evidence="3" id="KW-0378">Hydrolase</keyword>
<dbReference type="GO" id="GO:0003924">
    <property type="term" value="F:GTPase activity"/>
    <property type="evidence" value="ECO:0007669"/>
    <property type="project" value="InterPro"/>
</dbReference>
<dbReference type="InterPro" id="IPR027417">
    <property type="entry name" value="P-loop_NTPase"/>
</dbReference>
<dbReference type="EMBL" id="JASORJ010000030">
    <property type="protein sequence ID" value="MDK7357814.1"/>
    <property type="molecule type" value="Genomic_DNA"/>
</dbReference>
<evidence type="ECO:0000259" key="7">
    <source>
        <dbReference type="Pfam" id="PF00350"/>
    </source>
</evidence>
<dbReference type="InterPro" id="IPR045063">
    <property type="entry name" value="Dynamin_N"/>
</dbReference>
<accession>A0AAJ1Q9T1</accession>
<proteinExistence type="predicted"/>
<protein>
    <submittedName>
        <fullName evidence="8">Dynamin family protein</fullName>
    </submittedName>
</protein>
<evidence type="ECO:0000313" key="9">
    <source>
        <dbReference type="Proteomes" id="UP001236274"/>
    </source>
</evidence>
<keyword evidence="6" id="KW-0175">Coiled coil</keyword>
<name>A0AAJ1Q9T1_9FIRM</name>
<gene>
    <name evidence="8" type="ORF">QP520_09280</name>
</gene>
<dbReference type="RefSeq" id="WP_285418314.1">
    <property type="nucleotide sequence ID" value="NZ_JASORJ010000030.1"/>
</dbReference>
<evidence type="ECO:0000256" key="4">
    <source>
        <dbReference type="ARBA" id="ARBA00023134"/>
    </source>
</evidence>
<evidence type="ECO:0000313" key="8">
    <source>
        <dbReference type="EMBL" id="MDK7357814.1"/>
    </source>
</evidence>
<evidence type="ECO:0000256" key="3">
    <source>
        <dbReference type="ARBA" id="ARBA00022801"/>
    </source>
</evidence>
<dbReference type="InterPro" id="IPR027094">
    <property type="entry name" value="Mitofusin_fam"/>
</dbReference>
<evidence type="ECO:0000256" key="2">
    <source>
        <dbReference type="ARBA" id="ARBA00022741"/>
    </source>
</evidence>
<dbReference type="SUPFAM" id="SSF52540">
    <property type="entry name" value="P-loop containing nucleoside triphosphate hydrolases"/>
    <property type="match status" value="1"/>
</dbReference>
<dbReference type="GO" id="GO:0016020">
    <property type="term" value="C:membrane"/>
    <property type="evidence" value="ECO:0007669"/>
    <property type="project" value="UniProtKB-SubCell"/>
</dbReference>
<feature type="domain" description="Dynamin N-terminal" evidence="7">
    <location>
        <begin position="54"/>
        <end position="300"/>
    </location>
</feature>